<keyword evidence="6 7" id="KW-0472">Membrane</keyword>
<dbReference type="GO" id="GO:0055085">
    <property type="term" value="P:transmembrane transport"/>
    <property type="evidence" value="ECO:0007669"/>
    <property type="project" value="InterPro"/>
</dbReference>
<feature type="transmembrane region" description="Helical" evidence="7">
    <location>
        <begin position="65"/>
        <end position="86"/>
    </location>
</feature>
<keyword evidence="4 7" id="KW-0812">Transmembrane</keyword>
<keyword evidence="9" id="KW-1185">Reference proteome</keyword>
<feature type="transmembrane region" description="Helical" evidence="7">
    <location>
        <begin position="6"/>
        <end position="28"/>
    </location>
</feature>
<gene>
    <name evidence="8" type="ORF">ABB55_18385</name>
</gene>
<accession>A0A0P6W406</accession>
<protein>
    <recommendedName>
        <fullName evidence="10">Transporter</fullName>
    </recommendedName>
</protein>
<feature type="transmembrane region" description="Helical" evidence="7">
    <location>
        <begin position="127"/>
        <end position="147"/>
    </location>
</feature>
<evidence type="ECO:0000256" key="4">
    <source>
        <dbReference type="ARBA" id="ARBA00022692"/>
    </source>
</evidence>
<feature type="transmembrane region" description="Helical" evidence="7">
    <location>
        <begin position="98"/>
        <end position="121"/>
    </location>
</feature>
<evidence type="ECO:0000256" key="6">
    <source>
        <dbReference type="ARBA" id="ARBA00023136"/>
    </source>
</evidence>
<feature type="transmembrane region" description="Helical" evidence="7">
    <location>
        <begin position="236"/>
        <end position="258"/>
    </location>
</feature>
<evidence type="ECO:0000256" key="7">
    <source>
        <dbReference type="SAM" id="Phobius"/>
    </source>
</evidence>
<dbReference type="STRING" id="665126.ABB55_18385"/>
<proteinExistence type="predicted"/>
<keyword evidence="2" id="KW-0813">Transport</keyword>
<evidence type="ECO:0000313" key="8">
    <source>
        <dbReference type="EMBL" id="KPL53934.1"/>
    </source>
</evidence>
<feature type="transmembrane region" description="Helical" evidence="7">
    <location>
        <begin position="298"/>
        <end position="318"/>
    </location>
</feature>
<reference evidence="8 9" key="2">
    <citation type="submission" date="2015-10" db="EMBL/GenBank/DDBJ databases">
        <title>Draft Genome Sequence of Prosthecomicrobium hirschii ATCC 27832.</title>
        <authorList>
            <person name="Daniel J."/>
            <person name="Givan S.A."/>
            <person name="Brun Y.V."/>
            <person name="Brown P.J."/>
        </authorList>
    </citation>
    <scope>NUCLEOTIDE SEQUENCE [LARGE SCALE GENOMIC DNA]</scope>
    <source>
        <strain evidence="8 9">16</strain>
    </source>
</reference>
<dbReference type="Proteomes" id="UP000048984">
    <property type="component" value="Unassembled WGS sequence"/>
</dbReference>
<dbReference type="GO" id="GO:0016020">
    <property type="term" value="C:membrane"/>
    <property type="evidence" value="ECO:0007669"/>
    <property type="project" value="UniProtKB-SubCell"/>
</dbReference>
<evidence type="ECO:0000256" key="1">
    <source>
        <dbReference type="ARBA" id="ARBA00004141"/>
    </source>
</evidence>
<dbReference type="Pfam" id="PF03547">
    <property type="entry name" value="Mem_trans"/>
    <property type="match status" value="1"/>
</dbReference>
<sequence>MTFAEIGVIVLPVFGLVGLGFLASRFGLVGDRVGDGLGDFVNVIGIPLLIFRTVGTAHFPDQSPWPLWFAYFGGVIVAWALGTLIATRVFGRSRTEGVIAGACASFSNTVMVGVPLIVSAYGEAGALPLFMLISVHLPVMMVTGTLLTERAARLDRGAVEPFDLARVLKRILRNLITNALVIALAAGALWRMTGLPLTGVPRTVIDQLASAAVPCALFALGIGLKRYGLFGEFRIAAALSVVKLLVMPAFVLVLAHFVFGLTPLWTAVLTVTAGCPSGVNAYLFAVRFDTAHGTASNSIGLSTALAGFTMVLLFNAVVQFG</sequence>
<dbReference type="EMBL" id="LJYW01000001">
    <property type="protein sequence ID" value="KPL53934.1"/>
    <property type="molecule type" value="Genomic_DNA"/>
</dbReference>
<evidence type="ECO:0000256" key="2">
    <source>
        <dbReference type="ARBA" id="ARBA00022448"/>
    </source>
</evidence>
<evidence type="ECO:0000256" key="5">
    <source>
        <dbReference type="ARBA" id="ARBA00022989"/>
    </source>
</evidence>
<dbReference type="AlphaFoldDB" id="A0A0P6W406"/>
<feature type="transmembrane region" description="Helical" evidence="7">
    <location>
        <begin position="204"/>
        <end position="224"/>
    </location>
</feature>
<dbReference type="InterPro" id="IPR004776">
    <property type="entry name" value="Mem_transp_PIN-like"/>
</dbReference>
<feature type="transmembrane region" description="Helical" evidence="7">
    <location>
        <begin position="264"/>
        <end position="286"/>
    </location>
</feature>
<keyword evidence="5 7" id="KW-1133">Transmembrane helix</keyword>
<evidence type="ECO:0000313" key="9">
    <source>
        <dbReference type="Proteomes" id="UP000048984"/>
    </source>
</evidence>
<comment type="caution">
    <text evidence="8">The sequence shown here is derived from an EMBL/GenBank/DDBJ whole genome shotgun (WGS) entry which is preliminary data.</text>
</comment>
<reference evidence="8 9" key="1">
    <citation type="submission" date="2015-09" db="EMBL/GenBank/DDBJ databases">
        <authorList>
            <person name="Jackson K.R."/>
            <person name="Lunt B.L."/>
            <person name="Fisher J.N.B."/>
            <person name="Gardner A.V."/>
            <person name="Bailey M.E."/>
            <person name="Deus L.M."/>
            <person name="Earl A.S."/>
            <person name="Gibby P.D."/>
            <person name="Hartmann K.A."/>
            <person name="Liu J.E."/>
            <person name="Manci A.M."/>
            <person name="Nielsen D.A."/>
            <person name="Solomon M.B."/>
            <person name="Breakwell D.P."/>
            <person name="Burnett S.H."/>
            <person name="Grose J.H."/>
        </authorList>
    </citation>
    <scope>NUCLEOTIDE SEQUENCE [LARGE SCALE GENOMIC DNA]</scope>
    <source>
        <strain evidence="8 9">16</strain>
    </source>
</reference>
<dbReference type="PANTHER" id="PTHR36838:SF3">
    <property type="entry name" value="TRANSPORTER AUXIN EFFLUX CARRIER EC FAMILY"/>
    <property type="match status" value="1"/>
</dbReference>
<evidence type="ECO:0008006" key="10">
    <source>
        <dbReference type="Google" id="ProtNLM"/>
    </source>
</evidence>
<dbReference type="RefSeq" id="WP_054360099.1">
    <property type="nucleotide sequence ID" value="NZ_LJYW01000001.1"/>
</dbReference>
<evidence type="ECO:0000256" key="3">
    <source>
        <dbReference type="ARBA" id="ARBA00022475"/>
    </source>
</evidence>
<name>A0A0P6W406_9HYPH</name>
<comment type="subcellular location">
    <subcellularLocation>
        <location evidence="1">Membrane</location>
        <topology evidence="1">Multi-pass membrane protein</topology>
    </subcellularLocation>
</comment>
<dbReference type="PANTHER" id="PTHR36838">
    <property type="entry name" value="AUXIN EFFLUX CARRIER FAMILY PROTEIN"/>
    <property type="match status" value="1"/>
</dbReference>
<organism evidence="8 9">
    <name type="scientific">Prosthecodimorpha hirschii</name>
    <dbReference type="NCBI Taxonomy" id="665126"/>
    <lineage>
        <taxon>Bacteria</taxon>
        <taxon>Pseudomonadati</taxon>
        <taxon>Pseudomonadota</taxon>
        <taxon>Alphaproteobacteria</taxon>
        <taxon>Hyphomicrobiales</taxon>
        <taxon>Ancalomicrobiaceae</taxon>
        <taxon>Prosthecodimorpha</taxon>
    </lineage>
</organism>
<feature type="transmembrane region" description="Helical" evidence="7">
    <location>
        <begin position="175"/>
        <end position="192"/>
    </location>
</feature>
<keyword evidence="3" id="KW-1003">Cell membrane</keyword>